<evidence type="ECO:0000259" key="3">
    <source>
        <dbReference type="Pfam" id="PF25989"/>
    </source>
</evidence>
<dbReference type="RefSeq" id="WP_139626780.1">
    <property type="nucleotide sequence ID" value="NZ_VDCI01000008.1"/>
</dbReference>
<keyword evidence="2" id="KW-0812">Transmembrane</keyword>
<dbReference type="GO" id="GO:1990281">
    <property type="term" value="C:efflux pump complex"/>
    <property type="evidence" value="ECO:0007669"/>
    <property type="project" value="TreeGrafter"/>
</dbReference>
<dbReference type="AlphaFoldDB" id="A0A5C4RZK7"/>
<dbReference type="NCBIfam" id="TIGR01730">
    <property type="entry name" value="RND_mfp"/>
    <property type="match status" value="1"/>
</dbReference>
<sequence>MRVSGKGSWWGLAGGVLVVVIALFLQPEPLQVETAVVKRASLVVTVDGDGVTRVRERFLVAAPVGGRVERLPLQEGDAVRKGEVLAKVTPPELNSREFAEARALMQSSEAELDASRALKEKSAVELEQARTAYARYRGLMQQGAVSRERYDEAKHRRDVAERQYEAAAKQVAVSRYLYEARVAVVDRTVSRTPFEVVAPADGFVLDIPEKSERVVAAGTPLMEIGDPGRMEVVADLLSTDAVRVRTGMRVLVEAWGGPSSLEGVVDRVEPAAFTKISALGIEEQRVNVIASLQDHADGLGDRYRVEVSVILWEGDDVLQVSRSCLFRGEDGWSVFAVRNGRAVIVPVDVGRMGEFTVELLGGIAEGELVVRHPSNDLEDGMRVTLGDG</sequence>
<keyword evidence="2" id="KW-0472">Membrane</keyword>
<feature type="domain" description="YknX-like C-terminal permuted SH3-like" evidence="3">
    <location>
        <begin position="318"/>
        <end position="384"/>
    </location>
</feature>
<reference evidence="4 5" key="1">
    <citation type="submission" date="2019-05" db="EMBL/GenBank/DDBJ databases">
        <title>Draft Whole-Genome sequence of the green sulfur bacterium Prosthecochloris vibrioformis DSM 260.</title>
        <authorList>
            <person name="Meyer T.E."/>
            <person name="Kyndt J.A."/>
        </authorList>
    </citation>
    <scope>NUCLEOTIDE SEQUENCE [LARGE SCALE GENOMIC DNA]</scope>
    <source>
        <strain evidence="4 5">DSM 260</strain>
    </source>
</reference>
<dbReference type="GO" id="GO:0015562">
    <property type="term" value="F:efflux transmembrane transporter activity"/>
    <property type="evidence" value="ECO:0007669"/>
    <property type="project" value="TreeGrafter"/>
</dbReference>
<dbReference type="InterPro" id="IPR006143">
    <property type="entry name" value="RND_pump_MFP"/>
</dbReference>
<evidence type="ECO:0000256" key="1">
    <source>
        <dbReference type="ARBA" id="ARBA00009477"/>
    </source>
</evidence>
<feature type="transmembrane region" description="Helical" evidence="2">
    <location>
        <begin position="7"/>
        <end position="25"/>
    </location>
</feature>
<evidence type="ECO:0000313" key="5">
    <source>
        <dbReference type="Proteomes" id="UP000309544"/>
    </source>
</evidence>
<proteinExistence type="inferred from homology"/>
<dbReference type="SUPFAM" id="SSF111369">
    <property type="entry name" value="HlyD-like secretion proteins"/>
    <property type="match status" value="1"/>
</dbReference>
<comment type="caution">
    <text evidence="4">The sequence shown here is derived from an EMBL/GenBank/DDBJ whole genome shotgun (WGS) entry which is preliminary data.</text>
</comment>
<accession>A0A5C4RZK7</accession>
<name>A0A5C4RZK7_PROVB</name>
<dbReference type="PANTHER" id="PTHR30469:SF15">
    <property type="entry name" value="HLYD FAMILY OF SECRETION PROTEINS"/>
    <property type="match status" value="1"/>
</dbReference>
<dbReference type="EMBL" id="VDCI01000008">
    <property type="protein sequence ID" value="TNJ36111.1"/>
    <property type="molecule type" value="Genomic_DNA"/>
</dbReference>
<dbReference type="InterPro" id="IPR058637">
    <property type="entry name" value="YknX-like_C"/>
</dbReference>
<evidence type="ECO:0000256" key="2">
    <source>
        <dbReference type="SAM" id="Phobius"/>
    </source>
</evidence>
<evidence type="ECO:0000313" key="4">
    <source>
        <dbReference type="EMBL" id="TNJ36111.1"/>
    </source>
</evidence>
<dbReference type="Pfam" id="PF25989">
    <property type="entry name" value="YknX_C"/>
    <property type="match status" value="1"/>
</dbReference>
<keyword evidence="2" id="KW-1133">Transmembrane helix</keyword>
<gene>
    <name evidence="4" type="ORF">FGF68_08735</name>
</gene>
<dbReference type="PANTHER" id="PTHR30469">
    <property type="entry name" value="MULTIDRUG RESISTANCE PROTEIN MDTA"/>
    <property type="match status" value="1"/>
</dbReference>
<keyword evidence="5" id="KW-1185">Reference proteome</keyword>
<organism evidence="4 5">
    <name type="scientific">Prosthecochloris vibrioformis</name>
    <name type="common">Chlorobium vibrioforme</name>
    <dbReference type="NCBI Taxonomy" id="1098"/>
    <lineage>
        <taxon>Bacteria</taxon>
        <taxon>Pseudomonadati</taxon>
        <taxon>Chlorobiota</taxon>
        <taxon>Chlorobiia</taxon>
        <taxon>Chlorobiales</taxon>
        <taxon>Chlorobiaceae</taxon>
        <taxon>Prosthecochloris</taxon>
    </lineage>
</organism>
<dbReference type="Gene3D" id="1.10.287.470">
    <property type="entry name" value="Helix hairpin bin"/>
    <property type="match status" value="1"/>
</dbReference>
<dbReference type="Gene3D" id="2.40.50.100">
    <property type="match status" value="1"/>
</dbReference>
<dbReference type="Proteomes" id="UP000309544">
    <property type="component" value="Unassembled WGS sequence"/>
</dbReference>
<comment type="similarity">
    <text evidence="1">Belongs to the membrane fusion protein (MFP) (TC 8.A.1) family.</text>
</comment>
<protein>
    <submittedName>
        <fullName evidence="4">Efflux RND transporter periplasmic adaptor subunit</fullName>
    </submittedName>
</protein>
<dbReference type="Gene3D" id="2.40.420.20">
    <property type="match status" value="1"/>
</dbReference>